<dbReference type="EMBL" id="CP046566">
    <property type="protein sequence ID" value="QGW28729.1"/>
    <property type="molecule type" value="Genomic_DNA"/>
</dbReference>
<dbReference type="RefSeq" id="WP_157479082.1">
    <property type="nucleotide sequence ID" value="NZ_CP046566.1"/>
</dbReference>
<dbReference type="KEGG" id="fls:GLV81_12030"/>
<accession>A0A6I6GUD9</accession>
<evidence type="ECO:0000313" key="3">
    <source>
        <dbReference type="Proteomes" id="UP000426027"/>
    </source>
</evidence>
<keyword evidence="1" id="KW-0472">Membrane</keyword>
<organism evidence="2 3">
    <name type="scientific">Phnomibacter ginsenosidimutans</name>
    <dbReference type="NCBI Taxonomy" id="2676868"/>
    <lineage>
        <taxon>Bacteria</taxon>
        <taxon>Pseudomonadati</taxon>
        <taxon>Bacteroidota</taxon>
        <taxon>Chitinophagia</taxon>
        <taxon>Chitinophagales</taxon>
        <taxon>Chitinophagaceae</taxon>
        <taxon>Phnomibacter</taxon>
    </lineage>
</organism>
<keyword evidence="1" id="KW-0812">Transmembrane</keyword>
<sequence>MKTEDEIIQSLIAGGIIGASLGVLIAKDKEEGAAIGALAGAVLVATYRASEKAKATNVPLIVLEEGSLYEKQADGTKRFIRKMKKPKAQLRNKFKLQ</sequence>
<evidence type="ECO:0000313" key="2">
    <source>
        <dbReference type="EMBL" id="QGW28729.1"/>
    </source>
</evidence>
<name>A0A6I6GUD9_9BACT</name>
<feature type="transmembrane region" description="Helical" evidence="1">
    <location>
        <begin position="7"/>
        <end position="26"/>
    </location>
</feature>
<evidence type="ECO:0000256" key="1">
    <source>
        <dbReference type="SAM" id="Phobius"/>
    </source>
</evidence>
<keyword evidence="3" id="KW-1185">Reference proteome</keyword>
<dbReference type="Proteomes" id="UP000426027">
    <property type="component" value="Chromosome"/>
</dbReference>
<protein>
    <recommendedName>
        <fullName evidence="4">Glycine zipper 2TM domain-containing protein</fullName>
    </recommendedName>
</protein>
<reference evidence="2 3" key="1">
    <citation type="submission" date="2019-11" db="EMBL/GenBank/DDBJ databases">
        <authorList>
            <person name="Im W.T."/>
        </authorList>
    </citation>
    <scope>NUCLEOTIDE SEQUENCE [LARGE SCALE GENOMIC DNA]</scope>
    <source>
        <strain evidence="2 3">SB-02</strain>
    </source>
</reference>
<gene>
    <name evidence="2" type="ORF">GLV81_12030</name>
</gene>
<feature type="transmembrane region" description="Helical" evidence="1">
    <location>
        <begin position="32"/>
        <end position="50"/>
    </location>
</feature>
<keyword evidence="1" id="KW-1133">Transmembrane helix</keyword>
<evidence type="ECO:0008006" key="4">
    <source>
        <dbReference type="Google" id="ProtNLM"/>
    </source>
</evidence>
<proteinExistence type="predicted"/>
<dbReference type="AlphaFoldDB" id="A0A6I6GUD9"/>